<keyword evidence="4" id="KW-1185">Reference proteome</keyword>
<dbReference type="HOGENOM" id="CLU_130694_3_0_11"/>
<name>A0A0A8B470_9ACTN</name>
<accession>A0A0A8B470</accession>
<dbReference type="KEGG" id="cbac:JI75_06240"/>
<evidence type="ECO:0000256" key="2">
    <source>
        <dbReference type="HAMAP-Rule" id="MF_00634"/>
    </source>
</evidence>
<dbReference type="RefSeq" id="WP_039689533.1">
    <property type="nucleotide sequence ID" value="NZ_CP009302.1"/>
</dbReference>
<reference evidence="3 4" key="2">
    <citation type="journal article" date="2015" name="Genome Announc.">
        <title>Complete Genome Sequence of Coriobacteriaceae Strain 68-1-3, a Novel Mucus-Degrading Isolate from the Swine Intestinal Tract.</title>
        <authorList>
            <person name="Looft T."/>
            <person name="Bayles D.O."/>
            <person name="Alt D.P."/>
            <person name="Stanton T.B."/>
        </authorList>
    </citation>
    <scope>NUCLEOTIDE SEQUENCE [LARGE SCALE GENOMIC DNA]</scope>
    <source>
        <strain evidence="3 4">68-1-3</strain>
    </source>
</reference>
<dbReference type="AlphaFoldDB" id="A0A0A8B470"/>
<evidence type="ECO:0000313" key="3">
    <source>
        <dbReference type="EMBL" id="AJC12311.1"/>
    </source>
</evidence>
<gene>
    <name evidence="3" type="ORF">JI75_06240</name>
</gene>
<dbReference type="HAMAP" id="MF_00634">
    <property type="entry name" value="UPF0235"/>
    <property type="match status" value="1"/>
</dbReference>
<dbReference type="Pfam" id="PF02594">
    <property type="entry name" value="DUF167"/>
    <property type="match status" value="1"/>
</dbReference>
<dbReference type="EMBL" id="CP009302">
    <property type="protein sequence ID" value="AJC12311.1"/>
    <property type="molecule type" value="Genomic_DNA"/>
</dbReference>
<dbReference type="PANTHER" id="PTHR13420">
    <property type="entry name" value="UPF0235 PROTEIN C15ORF40"/>
    <property type="match status" value="1"/>
</dbReference>
<evidence type="ECO:0000256" key="1">
    <source>
        <dbReference type="ARBA" id="ARBA00010364"/>
    </source>
</evidence>
<organism evidence="3 4">
    <name type="scientific">Berryella intestinalis</name>
    <dbReference type="NCBI Taxonomy" id="1531429"/>
    <lineage>
        <taxon>Bacteria</taxon>
        <taxon>Bacillati</taxon>
        <taxon>Actinomycetota</taxon>
        <taxon>Coriobacteriia</taxon>
        <taxon>Eggerthellales</taxon>
        <taxon>Eggerthellaceae</taxon>
        <taxon>Berryella</taxon>
    </lineage>
</organism>
<dbReference type="PANTHER" id="PTHR13420:SF7">
    <property type="entry name" value="UPF0235 PROTEIN C15ORF40"/>
    <property type="match status" value="1"/>
</dbReference>
<dbReference type="OrthoDB" id="3176309at2"/>
<dbReference type="InterPro" id="IPR003746">
    <property type="entry name" value="DUF167"/>
</dbReference>
<dbReference type="InterPro" id="IPR036591">
    <property type="entry name" value="YggU-like_sf"/>
</dbReference>
<dbReference type="NCBIfam" id="TIGR00251">
    <property type="entry name" value="DUF167 family protein"/>
    <property type="match status" value="1"/>
</dbReference>
<comment type="similarity">
    <text evidence="1 2">Belongs to the UPF0235 family.</text>
</comment>
<dbReference type="GO" id="GO:0005737">
    <property type="term" value="C:cytoplasm"/>
    <property type="evidence" value="ECO:0007669"/>
    <property type="project" value="TreeGrafter"/>
</dbReference>
<reference evidence="4" key="1">
    <citation type="submission" date="2014-08" db="EMBL/GenBank/DDBJ databases">
        <title>Coriobacteriaceae sp. complete genome.</title>
        <authorList>
            <person name="Looft T."/>
            <person name="Bayles D.O."/>
            <person name="Stanton T.B."/>
        </authorList>
    </citation>
    <scope>NUCLEOTIDE SEQUENCE [LARGE SCALE GENOMIC DNA]</scope>
    <source>
        <strain evidence="4">68-1-3</strain>
    </source>
</reference>
<dbReference type="Proteomes" id="UP000031121">
    <property type="component" value="Chromosome"/>
</dbReference>
<dbReference type="SUPFAM" id="SSF69786">
    <property type="entry name" value="YggU-like"/>
    <property type="match status" value="1"/>
</dbReference>
<evidence type="ECO:0000313" key="4">
    <source>
        <dbReference type="Proteomes" id="UP000031121"/>
    </source>
</evidence>
<proteinExistence type="inferred from homology"/>
<dbReference type="Gene3D" id="3.30.1200.10">
    <property type="entry name" value="YggU-like"/>
    <property type="match status" value="1"/>
</dbReference>
<dbReference type="STRING" id="1531429.JI75_06240"/>
<sequence length="106" mass="11527">MTPTKPVPSFSQLNFLVTPRSGRDEVVGLVIRADGSPEVRVRVTAPPDKGRANKAVCNLVAKQLRIGKTRVSVASGETSRHKRLDIQVDAEALQGWLEGLQVLEGR</sequence>
<protein>
    <recommendedName>
        <fullName evidence="2">UPF0235 protein JI75_06240</fullName>
    </recommendedName>
</protein>
<dbReference type="SMART" id="SM01152">
    <property type="entry name" value="DUF167"/>
    <property type="match status" value="1"/>
</dbReference>